<sequence>MFAQDDVCGTENDTNEPLINTNNSSTYSFSSDESFLNTFPQRNMNIAIWGIEKTDGVQSISQADAHAMVEYLNAEFNQFNICFNLVHFSHIVSDQHFDTTASVVNQLFYTEPAVEYAGTAIRVMVPHHIQWRGVAYGHDRLIVRADQEEIIGIFIHEIGHNLSLKHTHEYFDSSWLCENVTRDPNDPAYNAESAGDYVVDTQASPNFYTYMQYVSQDCNNYTGNLINNCDGVPYNITLNEIQNYMAYTRQHCRTLFTTGQKIRMHEYISNEANDKYINILDDIDYDLYSVNSILDKGAEPDNQTGVIWDSPDIWVRNQPDGLTIQEHQDLEYNDDNTPVYVYVRVKNKSCNPSSEDDTLKLYWAKGGIGEQTWPYLWEGDYNESNALDVGGEIGSQTIPVLGQEDEAILEFEWQPKSPSVYEDAGFTNKPWMFCFLSRIESTTDVMTFPEESPSDAAVNARNNNNIVYKNTTTLVIEGTSDIGSISAGNYSELVAVTSDINFFTDQGNAIWQEAELRVRLDDKLWNAWLNSGAQSTNTRIWNSAEREILINGNNSSLDNISFAPVEWGTLTPRVNFLIKEVTGETYTLHISQTESNTNYVLGGYTYHINRNSSRQFFSAEASLDNTQNLTHLEAEHINELAVYNWYDAEGNFISSGQTLTITNIELKEYTLEVIANSDGHKDYKNFTVKENRSISSISPNPTLNDFSVNYNTGSATNAFLVITNVISGVSDNYLLDISKTYKTININNKPTGQYIVSLVTNNIIVDTKQLIKN</sequence>
<comment type="caution">
    <text evidence="2">The sequence shown here is derived from an EMBL/GenBank/DDBJ whole genome shotgun (WGS) entry which is preliminary data.</text>
</comment>
<dbReference type="EMBL" id="BMGM01000005">
    <property type="protein sequence ID" value="GGE34619.1"/>
    <property type="molecule type" value="Genomic_DNA"/>
</dbReference>
<proteinExistence type="predicted"/>
<name>A0ABQ1SET1_9FLAO</name>
<organism evidence="2 3">
    <name type="scientific">Psychroflexus planctonicus</name>
    <dbReference type="NCBI Taxonomy" id="1526575"/>
    <lineage>
        <taxon>Bacteria</taxon>
        <taxon>Pseudomonadati</taxon>
        <taxon>Bacteroidota</taxon>
        <taxon>Flavobacteriia</taxon>
        <taxon>Flavobacteriales</taxon>
        <taxon>Flavobacteriaceae</taxon>
        <taxon>Psychroflexus</taxon>
    </lineage>
</organism>
<keyword evidence="3" id="KW-1185">Reference proteome</keyword>
<evidence type="ECO:0000313" key="3">
    <source>
        <dbReference type="Proteomes" id="UP000599179"/>
    </source>
</evidence>
<protein>
    <recommendedName>
        <fullName evidence="4">Por secretion system C-terminal sorting domain-containing protein</fullName>
    </recommendedName>
</protein>
<evidence type="ECO:0000313" key="2">
    <source>
        <dbReference type="EMBL" id="GGE34619.1"/>
    </source>
</evidence>
<dbReference type="Proteomes" id="UP000599179">
    <property type="component" value="Unassembled WGS sequence"/>
</dbReference>
<accession>A0ABQ1SET1</accession>
<evidence type="ECO:0000256" key="1">
    <source>
        <dbReference type="SAM" id="MobiDB-lite"/>
    </source>
</evidence>
<evidence type="ECO:0008006" key="4">
    <source>
        <dbReference type="Google" id="ProtNLM"/>
    </source>
</evidence>
<gene>
    <name evidence="2" type="ORF">GCM10010832_13520</name>
</gene>
<feature type="region of interest" description="Disordered" evidence="1">
    <location>
        <begin position="1"/>
        <end position="22"/>
    </location>
</feature>
<dbReference type="SUPFAM" id="SSF55486">
    <property type="entry name" value="Metalloproteases ('zincins'), catalytic domain"/>
    <property type="match status" value="1"/>
</dbReference>
<dbReference type="Gene3D" id="3.40.390.10">
    <property type="entry name" value="Collagenase (Catalytic Domain)"/>
    <property type="match status" value="1"/>
</dbReference>
<dbReference type="InterPro" id="IPR024079">
    <property type="entry name" value="MetalloPept_cat_dom_sf"/>
</dbReference>
<reference evidence="3" key="1">
    <citation type="journal article" date="2019" name="Int. J. Syst. Evol. Microbiol.">
        <title>The Global Catalogue of Microorganisms (GCM) 10K type strain sequencing project: providing services to taxonomists for standard genome sequencing and annotation.</title>
        <authorList>
            <consortium name="The Broad Institute Genomics Platform"/>
            <consortium name="The Broad Institute Genome Sequencing Center for Infectious Disease"/>
            <person name="Wu L."/>
            <person name="Ma J."/>
        </authorList>
    </citation>
    <scope>NUCLEOTIDE SEQUENCE [LARGE SCALE GENOMIC DNA]</scope>
    <source>
        <strain evidence="3">CGMCC 1.12931</strain>
    </source>
</reference>